<proteinExistence type="predicted"/>
<dbReference type="EMBL" id="JBANAX010000309">
    <property type="protein sequence ID" value="KAL1214556.1"/>
    <property type="molecule type" value="Genomic_DNA"/>
</dbReference>
<gene>
    <name evidence="2" type="ORF">V5N11_012208</name>
</gene>
<dbReference type="Proteomes" id="UP001558713">
    <property type="component" value="Unassembled WGS sequence"/>
</dbReference>
<evidence type="ECO:0000256" key="1">
    <source>
        <dbReference type="SAM" id="MobiDB-lite"/>
    </source>
</evidence>
<name>A0ABD1B6H7_CARAN</name>
<feature type="compositionally biased region" description="Basic and acidic residues" evidence="1">
    <location>
        <begin position="69"/>
        <end position="80"/>
    </location>
</feature>
<comment type="caution">
    <text evidence="2">The sequence shown here is derived from an EMBL/GenBank/DDBJ whole genome shotgun (WGS) entry which is preliminary data.</text>
</comment>
<organism evidence="2 3">
    <name type="scientific">Cardamine amara subsp. amara</name>
    <dbReference type="NCBI Taxonomy" id="228776"/>
    <lineage>
        <taxon>Eukaryota</taxon>
        <taxon>Viridiplantae</taxon>
        <taxon>Streptophyta</taxon>
        <taxon>Embryophyta</taxon>
        <taxon>Tracheophyta</taxon>
        <taxon>Spermatophyta</taxon>
        <taxon>Magnoliopsida</taxon>
        <taxon>eudicotyledons</taxon>
        <taxon>Gunneridae</taxon>
        <taxon>Pentapetalae</taxon>
        <taxon>rosids</taxon>
        <taxon>malvids</taxon>
        <taxon>Brassicales</taxon>
        <taxon>Brassicaceae</taxon>
        <taxon>Cardamineae</taxon>
        <taxon>Cardamine</taxon>
    </lineage>
</organism>
<protein>
    <submittedName>
        <fullName evidence="2">Lipoyl synthase</fullName>
    </submittedName>
</protein>
<accession>A0ABD1B6H7</accession>
<evidence type="ECO:0000313" key="3">
    <source>
        <dbReference type="Proteomes" id="UP001558713"/>
    </source>
</evidence>
<sequence length="88" mass="9947">MIHHHCSITKPNFLISISAQNQKHYHHSSKLLNLGFRIRCESGDVSSSLRTNAVSLSSEMEDSSSLKKNLMESKVKKSEPYSRGMPKM</sequence>
<reference evidence="2 3" key="1">
    <citation type="submission" date="2024-04" db="EMBL/GenBank/DDBJ databases">
        <title>Genome assembly C_amara_ONT_v2.</title>
        <authorList>
            <person name="Yant L."/>
            <person name="Moore C."/>
            <person name="Slenker M."/>
        </authorList>
    </citation>
    <scope>NUCLEOTIDE SEQUENCE [LARGE SCALE GENOMIC DNA]</scope>
    <source>
        <tissue evidence="2">Leaf</tissue>
    </source>
</reference>
<dbReference type="AlphaFoldDB" id="A0ABD1B6H7"/>
<keyword evidence="3" id="KW-1185">Reference proteome</keyword>
<feature type="region of interest" description="Disordered" evidence="1">
    <location>
        <begin position="56"/>
        <end position="88"/>
    </location>
</feature>
<evidence type="ECO:0000313" key="2">
    <source>
        <dbReference type="EMBL" id="KAL1214556.1"/>
    </source>
</evidence>